<dbReference type="VEuPathDB" id="TrichDB:TVAGG3_0328570"/>
<proteinExistence type="predicted"/>
<evidence type="ECO:0000313" key="3">
    <source>
        <dbReference type="EMBL" id="EAY01588.1"/>
    </source>
</evidence>
<evidence type="ECO:0000313" key="4">
    <source>
        <dbReference type="Proteomes" id="UP000001542"/>
    </source>
</evidence>
<dbReference type="AlphaFoldDB" id="A2F0K8"/>
<keyword evidence="2" id="KW-1133">Transmembrane helix</keyword>
<reference evidence="3" key="1">
    <citation type="submission" date="2006-10" db="EMBL/GenBank/DDBJ databases">
        <authorList>
            <person name="Amadeo P."/>
            <person name="Zhao Q."/>
            <person name="Wortman J."/>
            <person name="Fraser-Liggett C."/>
            <person name="Carlton J."/>
        </authorList>
    </citation>
    <scope>NUCLEOTIDE SEQUENCE</scope>
    <source>
        <strain evidence="3">G3</strain>
    </source>
</reference>
<organism evidence="3 4">
    <name type="scientific">Trichomonas vaginalis (strain ATCC PRA-98 / G3)</name>
    <dbReference type="NCBI Taxonomy" id="412133"/>
    <lineage>
        <taxon>Eukaryota</taxon>
        <taxon>Metamonada</taxon>
        <taxon>Parabasalia</taxon>
        <taxon>Trichomonadida</taxon>
        <taxon>Trichomonadidae</taxon>
        <taxon>Trichomonas</taxon>
    </lineage>
</organism>
<gene>
    <name evidence="3" type="ORF">TVAG_025860</name>
</gene>
<dbReference type="Proteomes" id="UP000001542">
    <property type="component" value="Unassembled WGS sequence"/>
</dbReference>
<feature type="transmembrane region" description="Helical" evidence="2">
    <location>
        <begin position="7"/>
        <end position="29"/>
    </location>
</feature>
<reference evidence="3" key="2">
    <citation type="journal article" date="2007" name="Science">
        <title>Draft genome sequence of the sexually transmitted pathogen Trichomonas vaginalis.</title>
        <authorList>
            <person name="Carlton J.M."/>
            <person name="Hirt R.P."/>
            <person name="Silva J.C."/>
            <person name="Delcher A.L."/>
            <person name="Schatz M."/>
            <person name="Zhao Q."/>
            <person name="Wortman J.R."/>
            <person name="Bidwell S.L."/>
            <person name="Alsmark U.C.M."/>
            <person name="Besteiro S."/>
            <person name="Sicheritz-Ponten T."/>
            <person name="Noel C.J."/>
            <person name="Dacks J.B."/>
            <person name="Foster P.G."/>
            <person name="Simillion C."/>
            <person name="Van de Peer Y."/>
            <person name="Miranda-Saavedra D."/>
            <person name="Barton G.J."/>
            <person name="Westrop G.D."/>
            <person name="Mueller S."/>
            <person name="Dessi D."/>
            <person name="Fiori P.L."/>
            <person name="Ren Q."/>
            <person name="Paulsen I."/>
            <person name="Zhang H."/>
            <person name="Bastida-Corcuera F.D."/>
            <person name="Simoes-Barbosa A."/>
            <person name="Brown M.T."/>
            <person name="Hayes R.D."/>
            <person name="Mukherjee M."/>
            <person name="Okumura C.Y."/>
            <person name="Schneider R."/>
            <person name="Smith A.J."/>
            <person name="Vanacova S."/>
            <person name="Villalvazo M."/>
            <person name="Haas B.J."/>
            <person name="Pertea M."/>
            <person name="Feldblyum T.V."/>
            <person name="Utterback T.R."/>
            <person name="Shu C.L."/>
            <person name="Osoegawa K."/>
            <person name="de Jong P.J."/>
            <person name="Hrdy I."/>
            <person name="Horvathova L."/>
            <person name="Zubacova Z."/>
            <person name="Dolezal P."/>
            <person name="Malik S.B."/>
            <person name="Logsdon J.M. Jr."/>
            <person name="Henze K."/>
            <person name="Gupta A."/>
            <person name="Wang C.C."/>
            <person name="Dunne R.L."/>
            <person name="Upcroft J.A."/>
            <person name="Upcroft P."/>
            <person name="White O."/>
            <person name="Salzberg S.L."/>
            <person name="Tang P."/>
            <person name="Chiu C.-H."/>
            <person name="Lee Y.-S."/>
            <person name="Embley T.M."/>
            <person name="Coombs G.H."/>
            <person name="Mottram J.C."/>
            <person name="Tachezy J."/>
            <person name="Fraser-Liggett C.M."/>
            <person name="Johnson P.J."/>
        </authorList>
    </citation>
    <scope>NUCLEOTIDE SEQUENCE [LARGE SCALE GENOMIC DNA]</scope>
    <source>
        <strain evidence="3">G3</strain>
    </source>
</reference>
<sequence length="64" mass="7051">MGSVSDVGGYIFFGIIFVWGLAILIWSCVVPRKVIEDKSDDSDMASMFPEITPENEDAQVPAQK</sequence>
<protein>
    <submittedName>
        <fullName evidence="3">Uncharacterized protein</fullName>
    </submittedName>
</protein>
<evidence type="ECO:0000256" key="2">
    <source>
        <dbReference type="SAM" id="Phobius"/>
    </source>
</evidence>
<dbReference type="SMR" id="A2F0K8"/>
<dbReference type="EMBL" id="DS113563">
    <property type="protein sequence ID" value="EAY01588.1"/>
    <property type="molecule type" value="Genomic_DNA"/>
</dbReference>
<dbReference type="RefSeq" id="XP_001314229.1">
    <property type="nucleotide sequence ID" value="XM_001314215.1"/>
</dbReference>
<keyword evidence="4" id="KW-1185">Reference proteome</keyword>
<keyword evidence="2" id="KW-0472">Membrane</keyword>
<dbReference type="KEGG" id="tva:4759414"/>
<dbReference type="InParanoid" id="A2F0K8"/>
<evidence type="ECO:0000256" key="1">
    <source>
        <dbReference type="SAM" id="MobiDB-lite"/>
    </source>
</evidence>
<dbReference type="VEuPathDB" id="TrichDB:TVAG_025860"/>
<name>A2F0K8_TRIV3</name>
<feature type="region of interest" description="Disordered" evidence="1">
    <location>
        <begin position="45"/>
        <end position="64"/>
    </location>
</feature>
<accession>A2F0K8</accession>
<keyword evidence="2" id="KW-0812">Transmembrane</keyword>